<feature type="chain" id="PRO_5043616562" evidence="1">
    <location>
        <begin position="28"/>
        <end position="132"/>
    </location>
</feature>
<dbReference type="Pfam" id="PF03992">
    <property type="entry name" value="ABM"/>
    <property type="match status" value="1"/>
</dbReference>
<evidence type="ECO:0000313" key="3">
    <source>
        <dbReference type="EMBL" id="XCB34254.1"/>
    </source>
</evidence>
<keyword evidence="3" id="KW-0560">Oxidoreductase</keyword>
<dbReference type="InterPro" id="IPR011008">
    <property type="entry name" value="Dimeric_a/b-barrel"/>
</dbReference>
<dbReference type="PROSITE" id="PS51725">
    <property type="entry name" value="ABM"/>
    <property type="match status" value="1"/>
</dbReference>
<accession>A0AAU7ZTA1</accession>
<dbReference type="EMBL" id="CP132942">
    <property type="protein sequence ID" value="XCB34254.1"/>
    <property type="molecule type" value="Genomic_DNA"/>
</dbReference>
<dbReference type="InterPro" id="IPR050744">
    <property type="entry name" value="AI-2_Isomerase_LsrG"/>
</dbReference>
<keyword evidence="3" id="KW-0503">Monooxygenase</keyword>
<reference evidence="3" key="2">
    <citation type="journal article" date="2024" name="Environ. Microbiol.">
        <title>Genome analysis and description of Tunturibacter gen. nov. expands the diversity of Terriglobia in tundra soils.</title>
        <authorList>
            <person name="Messyasz A."/>
            <person name="Mannisto M.K."/>
            <person name="Kerkhof L.J."/>
            <person name="Haggblom M.M."/>
        </authorList>
    </citation>
    <scope>NUCLEOTIDE SEQUENCE</scope>
    <source>
        <strain evidence="3">X5P6</strain>
    </source>
</reference>
<proteinExistence type="predicted"/>
<dbReference type="Gene3D" id="3.30.70.100">
    <property type="match status" value="1"/>
</dbReference>
<dbReference type="PANTHER" id="PTHR33336">
    <property type="entry name" value="QUINOL MONOOXYGENASE YGIN-RELATED"/>
    <property type="match status" value="1"/>
</dbReference>
<dbReference type="EC" id="1.-.-.-" evidence="3"/>
<keyword evidence="1" id="KW-0732">Signal</keyword>
<evidence type="ECO:0000256" key="1">
    <source>
        <dbReference type="SAM" id="SignalP"/>
    </source>
</evidence>
<sequence>MKIRKLVTFFAGALCLGTMFLSGPNMSAQQSNERVVRIAELEIDPAHLDAYKAALRQEIAASIQKEAGVLALYAVAVKDQSNQIRLFEIYANTGAYQAHLQSDHFKKYKSETAHMVKSLRLIETEPVLLGAK</sequence>
<dbReference type="SUPFAM" id="SSF54909">
    <property type="entry name" value="Dimeric alpha+beta barrel"/>
    <property type="match status" value="1"/>
</dbReference>
<feature type="signal peptide" evidence="1">
    <location>
        <begin position="1"/>
        <end position="27"/>
    </location>
</feature>
<dbReference type="GO" id="GO:0004497">
    <property type="term" value="F:monooxygenase activity"/>
    <property type="evidence" value="ECO:0007669"/>
    <property type="project" value="UniProtKB-KW"/>
</dbReference>
<feature type="domain" description="ABM" evidence="2">
    <location>
        <begin position="35"/>
        <end position="128"/>
    </location>
</feature>
<dbReference type="AlphaFoldDB" id="A0AAU7ZTA1"/>
<evidence type="ECO:0000259" key="2">
    <source>
        <dbReference type="PROSITE" id="PS51725"/>
    </source>
</evidence>
<reference evidence="3" key="1">
    <citation type="submission" date="2023-08" db="EMBL/GenBank/DDBJ databases">
        <authorList>
            <person name="Messyasz A."/>
            <person name="Mannisto M.K."/>
            <person name="Kerkhof L.J."/>
            <person name="Haggblom M."/>
        </authorList>
    </citation>
    <scope>NUCLEOTIDE SEQUENCE</scope>
    <source>
        <strain evidence="3">X5P6</strain>
    </source>
</reference>
<name>A0AAU7ZTA1_9BACT</name>
<gene>
    <name evidence="3" type="ORF">RBB77_04995</name>
</gene>
<dbReference type="PANTHER" id="PTHR33336:SF3">
    <property type="entry name" value="ABM DOMAIN-CONTAINING PROTEIN"/>
    <property type="match status" value="1"/>
</dbReference>
<dbReference type="InterPro" id="IPR007138">
    <property type="entry name" value="ABM_dom"/>
</dbReference>
<protein>
    <submittedName>
        <fullName evidence="3">Quinol monooxygenase</fullName>
        <ecNumber evidence="3">1.-.-.-</ecNumber>
    </submittedName>
</protein>
<dbReference type="KEGG" id="tpsc:RBB77_04995"/>
<organism evidence="3">
    <name type="scientific">Tunturiibacter psychrotolerans</name>
    <dbReference type="NCBI Taxonomy" id="3069686"/>
    <lineage>
        <taxon>Bacteria</taxon>
        <taxon>Pseudomonadati</taxon>
        <taxon>Acidobacteriota</taxon>
        <taxon>Terriglobia</taxon>
        <taxon>Terriglobales</taxon>
        <taxon>Acidobacteriaceae</taxon>
        <taxon>Tunturiibacter</taxon>
    </lineage>
</organism>
<dbReference type="RefSeq" id="WP_353065219.1">
    <property type="nucleotide sequence ID" value="NZ_CP132942.1"/>
</dbReference>